<evidence type="ECO:0000256" key="4">
    <source>
        <dbReference type="ARBA" id="ARBA00022801"/>
    </source>
</evidence>
<keyword evidence="2" id="KW-0645">Protease</keyword>
<dbReference type="InterPro" id="IPR011765">
    <property type="entry name" value="Pept_M16_N"/>
</dbReference>
<feature type="domain" description="Peptidase M16 middle/third" evidence="11">
    <location>
        <begin position="435"/>
        <end position="717"/>
    </location>
</feature>
<dbReference type="Pfam" id="PF16187">
    <property type="entry name" value="Peptidase_M16_M"/>
    <property type="match status" value="1"/>
</dbReference>
<dbReference type="InterPro" id="IPR032632">
    <property type="entry name" value="Peptidase_M16_M"/>
</dbReference>
<dbReference type="AlphaFoldDB" id="A0A6G0WWR0"/>
<dbReference type="Pfam" id="PF00675">
    <property type="entry name" value="Peptidase_M16"/>
    <property type="match status" value="1"/>
</dbReference>
<keyword evidence="5" id="KW-0862">Zinc</keyword>
<evidence type="ECO:0000256" key="5">
    <source>
        <dbReference type="ARBA" id="ARBA00022833"/>
    </source>
</evidence>
<dbReference type="GO" id="GO:0006508">
    <property type="term" value="P:proteolysis"/>
    <property type="evidence" value="ECO:0007669"/>
    <property type="project" value="UniProtKB-KW"/>
</dbReference>
<dbReference type="Gene3D" id="3.30.830.10">
    <property type="entry name" value="Metalloenzyme, LuxS/M16 peptidase-like"/>
    <property type="match status" value="4"/>
</dbReference>
<keyword evidence="4" id="KW-0378">Hydrolase</keyword>
<dbReference type="Pfam" id="PF22456">
    <property type="entry name" value="PqqF-like_C_4"/>
    <property type="match status" value="1"/>
</dbReference>
<feature type="domain" description="Coenzyme PQQ synthesis protein F-like C-terminal lobe" evidence="12">
    <location>
        <begin position="831"/>
        <end position="930"/>
    </location>
</feature>
<comment type="similarity">
    <text evidence="1 7">Belongs to the peptidase M16 family.</text>
</comment>
<protein>
    <recommendedName>
        <fullName evidence="15">Peptidase M16 N-terminal domain-containing protein</fullName>
    </recommendedName>
</protein>
<feature type="region of interest" description="Disordered" evidence="8">
    <location>
        <begin position="36"/>
        <end position="86"/>
    </location>
</feature>
<feature type="domain" description="Peptidase M16 C-terminal" evidence="10">
    <location>
        <begin position="242"/>
        <end position="429"/>
    </location>
</feature>
<evidence type="ECO:0008006" key="15">
    <source>
        <dbReference type="Google" id="ProtNLM"/>
    </source>
</evidence>
<sequence>MPFNIDSTKSPNDKKKYRLITLDNELQALLIQFTCDDADNHSDDGSDSYVEDEEEDEDMEEEDGDDDSDMGSSDSASESESTKAKSSRRAGACLTVGVGSFAEPGEIGGLAHYLEHMLFMGSEKYPDENSFEAFLSAHGGYSNGETDCEWTRYMFEVGPNHLEHALDMFAQFFIGPLMKADAMDRELSAIESEFNQATQSDQIRFQQVLTATSDPTHPFHRFNWGNTKSLREIPAGLGIDVRDSILRFYENFYSSNLMKLVVCGQDSLDDMELWTRRSFGPIKNKHREPPVYFNMASPFGNNGGSSLALYKIVPLKDTDAIFFHWYLPPLIGVHRMKPHDYVGSIIGHESEGSILYLLKKLGWATSISAGLTESHGYDYGTFGCIFTIEIKLTYDGFSRYDQVVAVVFQYLNMMRSTTLPAWFYEEAKTIADLDFQFQEDESAIEKCEDLAVLMQKMYRVPPEDLLSYETYKESFDATLVEETVLSHLNVSNLKIHLVSKAFSAEASTFIEEPWFGVRYAFESISKEKWSVWSCPAANSILHYPLRNPFIPKDLSMLDADTSKEGQNPRSVFQNENVRVWYKPDSIFRTPRAHVACYINIPSVISSSRSIVATQLFIRMVKDALNAYSYHAEVAQLYYELRVKESGIELIAGGFNDKLPELVYVIAQSLVSLEIRDDNFNMAKSDLSRYFNNSLLKLQNKSTYLRLQLIQETSFPLSFLIDELNQMSAERLGLFVREDLWKGGANVVGMVHGNLSEASAIQLVTKVSGIISEAARVCPMQAWIPRLVRQIGLSDKHIIWEDSEHQEEVNTLVEYYFQMSNHTIITLPVADLIQQIMEEPLFDVLRTKKQLGYEVSCSVRVTHGILGYSIKVVSSSAPTSTVSQAIDEFLNEFKQTLENMSSERLNEYIQAQIQIKNEPDINMTAASMRYWGEIITERFAFELNKDIAKWLQSGDCGRDLLLHYFDTWFGEKSRKLQIYILGKNSATRSQEFPPQIFLTSKTLFSFKAKLPLFDEVKSIC</sequence>
<feature type="domain" description="Peptidase M16 N-terminal" evidence="9">
    <location>
        <begin position="84"/>
        <end position="212"/>
    </location>
</feature>
<keyword evidence="14" id="KW-1185">Reference proteome</keyword>
<keyword evidence="3" id="KW-0479">Metal-binding</keyword>
<dbReference type="Proteomes" id="UP000481153">
    <property type="component" value="Unassembled WGS sequence"/>
</dbReference>
<dbReference type="Pfam" id="PF05193">
    <property type="entry name" value="Peptidase_M16_C"/>
    <property type="match status" value="1"/>
</dbReference>
<evidence type="ECO:0000256" key="1">
    <source>
        <dbReference type="ARBA" id="ARBA00007261"/>
    </source>
</evidence>
<organism evidence="13 14">
    <name type="scientific">Aphanomyces euteiches</name>
    <dbReference type="NCBI Taxonomy" id="100861"/>
    <lineage>
        <taxon>Eukaryota</taxon>
        <taxon>Sar</taxon>
        <taxon>Stramenopiles</taxon>
        <taxon>Oomycota</taxon>
        <taxon>Saprolegniomycetes</taxon>
        <taxon>Saprolegniales</taxon>
        <taxon>Verrucalvaceae</taxon>
        <taxon>Aphanomyces</taxon>
    </lineage>
</organism>
<dbReference type="InterPro" id="IPR050626">
    <property type="entry name" value="Peptidase_M16"/>
</dbReference>
<evidence type="ECO:0000259" key="12">
    <source>
        <dbReference type="Pfam" id="PF22456"/>
    </source>
</evidence>
<feature type="compositionally biased region" description="Acidic residues" evidence="8">
    <location>
        <begin position="45"/>
        <end position="69"/>
    </location>
</feature>
<dbReference type="FunFam" id="3.30.830.10:FF:000005">
    <property type="entry name" value="nardilysin isoform X1"/>
    <property type="match status" value="1"/>
</dbReference>
<dbReference type="VEuPathDB" id="FungiDB:AeMF1_009318"/>
<evidence type="ECO:0000313" key="14">
    <source>
        <dbReference type="Proteomes" id="UP000481153"/>
    </source>
</evidence>
<reference evidence="13 14" key="1">
    <citation type="submission" date="2019-07" db="EMBL/GenBank/DDBJ databases">
        <title>Genomics analysis of Aphanomyces spp. identifies a new class of oomycete effector associated with host adaptation.</title>
        <authorList>
            <person name="Gaulin E."/>
        </authorList>
    </citation>
    <scope>NUCLEOTIDE SEQUENCE [LARGE SCALE GENOMIC DNA]</scope>
    <source>
        <strain evidence="13 14">ATCC 201684</strain>
    </source>
</reference>
<dbReference type="GO" id="GO:0004222">
    <property type="term" value="F:metalloendopeptidase activity"/>
    <property type="evidence" value="ECO:0007669"/>
    <property type="project" value="InterPro"/>
</dbReference>
<dbReference type="InterPro" id="IPR054734">
    <property type="entry name" value="PqqF-like_C_4"/>
</dbReference>
<dbReference type="PANTHER" id="PTHR43690:SF18">
    <property type="entry name" value="INSULIN-DEGRADING ENZYME-RELATED"/>
    <property type="match status" value="1"/>
</dbReference>
<evidence type="ECO:0000256" key="7">
    <source>
        <dbReference type="RuleBase" id="RU004447"/>
    </source>
</evidence>
<name>A0A6G0WWR0_9STRA</name>
<gene>
    <name evidence="13" type="ORF">Ae201684_010937</name>
</gene>
<dbReference type="InterPro" id="IPR001431">
    <property type="entry name" value="Pept_M16_Zn_BS"/>
</dbReference>
<evidence type="ECO:0000256" key="3">
    <source>
        <dbReference type="ARBA" id="ARBA00022723"/>
    </source>
</evidence>
<evidence type="ECO:0000256" key="2">
    <source>
        <dbReference type="ARBA" id="ARBA00022670"/>
    </source>
</evidence>
<dbReference type="GO" id="GO:0005737">
    <property type="term" value="C:cytoplasm"/>
    <property type="evidence" value="ECO:0007669"/>
    <property type="project" value="UniProtKB-ARBA"/>
</dbReference>
<feature type="compositionally biased region" description="Low complexity" evidence="8">
    <location>
        <begin position="70"/>
        <end position="79"/>
    </location>
</feature>
<dbReference type="EMBL" id="VJMJ01000138">
    <property type="protein sequence ID" value="KAF0731989.1"/>
    <property type="molecule type" value="Genomic_DNA"/>
</dbReference>
<evidence type="ECO:0000259" key="9">
    <source>
        <dbReference type="Pfam" id="PF00675"/>
    </source>
</evidence>
<dbReference type="GO" id="GO:0046872">
    <property type="term" value="F:metal ion binding"/>
    <property type="evidence" value="ECO:0007669"/>
    <property type="project" value="UniProtKB-KW"/>
</dbReference>
<evidence type="ECO:0000259" key="11">
    <source>
        <dbReference type="Pfam" id="PF16187"/>
    </source>
</evidence>
<dbReference type="SUPFAM" id="SSF63411">
    <property type="entry name" value="LuxS/MPP-like metallohydrolase"/>
    <property type="match status" value="4"/>
</dbReference>
<comment type="caution">
    <text evidence="13">The sequence shown here is derived from an EMBL/GenBank/DDBJ whole genome shotgun (WGS) entry which is preliminary data.</text>
</comment>
<keyword evidence="6" id="KW-0482">Metalloprotease</keyword>
<dbReference type="PANTHER" id="PTHR43690">
    <property type="entry name" value="NARDILYSIN"/>
    <property type="match status" value="1"/>
</dbReference>
<evidence type="ECO:0000259" key="10">
    <source>
        <dbReference type="Pfam" id="PF05193"/>
    </source>
</evidence>
<dbReference type="PROSITE" id="PS00143">
    <property type="entry name" value="INSULINASE"/>
    <property type="match status" value="1"/>
</dbReference>
<accession>A0A6G0WWR0</accession>
<dbReference type="InterPro" id="IPR007863">
    <property type="entry name" value="Peptidase_M16_C"/>
</dbReference>
<evidence type="ECO:0000313" key="13">
    <source>
        <dbReference type="EMBL" id="KAF0731989.1"/>
    </source>
</evidence>
<dbReference type="InterPro" id="IPR011249">
    <property type="entry name" value="Metalloenz_LuxS/M16"/>
</dbReference>
<proteinExistence type="inferred from homology"/>
<evidence type="ECO:0000256" key="6">
    <source>
        <dbReference type="ARBA" id="ARBA00023049"/>
    </source>
</evidence>
<evidence type="ECO:0000256" key="8">
    <source>
        <dbReference type="SAM" id="MobiDB-lite"/>
    </source>
</evidence>